<dbReference type="EMBL" id="FOXB01000031">
    <property type="protein sequence ID" value="SFP65791.1"/>
    <property type="molecule type" value="Genomic_DNA"/>
</dbReference>
<evidence type="ECO:0000313" key="3">
    <source>
        <dbReference type="Proteomes" id="UP000199227"/>
    </source>
</evidence>
<keyword evidence="1" id="KW-0472">Membrane</keyword>
<accession>A0A1I5S595</accession>
<keyword evidence="1" id="KW-0812">Transmembrane</keyword>
<name>A0A1I5S595_9BACT</name>
<sequence>MIDTTAIFFIIVLIICEIFESWWQSAPTFGGVIEKIRGYYYTNIFLLFFMHPSFYVALFAYLYYGGATASVIVIMKTVDIATKLWLVQKVEEGSLSPEFKAMFSMPLSPVMMWMNVFIYPALLAFSVA</sequence>
<reference evidence="2 3" key="1">
    <citation type="submission" date="2016-10" db="EMBL/GenBank/DDBJ databases">
        <authorList>
            <person name="de Groot N.N."/>
        </authorList>
    </citation>
    <scope>NUCLEOTIDE SEQUENCE [LARGE SCALE GENOMIC DNA]</scope>
    <source>
        <strain evidence="2 3">EP1-55-1</strain>
    </source>
</reference>
<feature type="transmembrane region" description="Helical" evidence="1">
    <location>
        <begin position="6"/>
        <end position="23"/>
    </location>
</feature>
<dbReference type="AlphaFoldDB" id="A0A1I5S595"/>
<protein>
    <submittedName>
        <fullName evidence="2">Uncharacterized protein</fullName>
    </submittedName>
</protein>
<evidence type="ECO:0000313" key="2">
    <source>
        <dbReference type="EMBL" id="SFP65791.1"/>
    </source>
</evidence>
<keyword evidence="3" id="KW-1185">Reference proteome</keyword>
<proteinExistence type="predicted"/>
<evidence type="ECO:0000256" key="1">
    <source>
        <dbReference type="SAM" id="Phobius"/>
    </source>
</evidence>
<dbReference type="Proteomes" id="UP000199227">
    <property type="component" value="Unassembled WGS sequence"/>
</dbReference>
<keyword evidence="1" id="KW-1133">Transmembrane helix</keyword>
<feature type="transmembrane region" description="Helical" evidence="1">
    <location>
        <begin position="110"/>
        <end position="127"/>
    </location>
</feature>
<gene>
    <name evidence="2" type="ORF">SAMN05216234_1312</name>
</gene>
<dbReference type="RefSeq" id="WP_092913242.1">
    <property type="nucleotide sequence ID" value="NZ_FOXB01000031.1"/>
</dbReference>
<organism evidence="2 3">
    <name type="scientific">Hydrogenimonas thermophila</name>
    <dbReference type="NCBI Taxonomy" id="223786"/>
    <lineage>
        <taxon>Bacteria</taxon>
        <taxon>Pseudomonadati</taxon>
        <taxon>Campylobacterota</taxon>
        <taxon>Epsilonproteobacteria</taxon>
        <taxon>Campylobacterales</taxon>
        <taxon>Hydrogenimonadaceae</taxon>
        <taxon>Hydrogenimonas</taxon>
    </lineage>
</organism>
<dbReference type="OrthoDB" id="5372906at2"/>
<feature type="transmembrane region" description="Helical" evidence="1">
    <location>
        <begin position="44"/>
        <end position="64"/>
    </location>
</feature>